<keyword evidence="4" id="KW-1185">Reference proteome</keyword>
<evidence type="ECO:0000256" key="1">
    <source>
        <dbReference type="SAM" id="SignalP"/>
    </source>
</evidence>
<dbReference type="Pfam" id="PF09992">
    <property type="entry name" value="NAGPA"/>
    <property type="match status" value="1"/>
</dbReference>
<accession>A0ABZ2M6P1</accession>
<dbReference type="Proteomes" id="UP001370348">
    <property type="component" value="Chromosome"/>
</dbReference>
<organism evidence="3 4">
    <name type="scientific">Pendulispora albinea</name>
    <dbReference type="NCBI Taxonomy" id="2741071"/>
    <lineage>
        <taxon>Bacteria</taxon>
        <taxon>Pseudomonadati</taxon>
        <taxon>Myxococcota</taxon>
        <taxon>Myxococcia</taxon>
        <taxon>Myxococcales</taxon>
        <taxon>Sorangiineae</taxon>
        <taxon>Pendulisporaceae</taxon>
        <taxon>Pendulispora</taxon>
    </lineage>
</organism>
<keyword evidence="3" id="KW-0378">Hydrolase</keyword>
<dbReference type="PANTHER" id="PTHR40446">
    <property type="entry name" value="N-ACETYLGLUCOSAMINE-1-PHOSPHODIESTER ALPHA-N-ACETYLGLUCOSAMINIDASE"/>
    <property type="match status" value="1"/>
</dbReference>
<gene>
    <name evidence="3" type="ORF">LZC94_12445</name>
</gene>
<sequence>MKRIRNFVGRMMFVGVSFLALAMGPETSRAQTVRADAVFAEAARAESARDDAGLEESARDEAGLEEPLLIGDTWTEPFRGVRHLHRVTTNPNQNIHALAIDLCESGISFRATKYEERGQTTSAFGASMRAQAAINGDFFVSGFGLERGFAIGGGALWPAGKPDDASTGQLAIGAHRLEILRDLGIRKPEAWMTDVVGGRPTVLVDGTIPDTSGHAVLCQRNPRTAVGLTKDGSTLLVAVVDGRATSRVGMTCNELGELMLRLGADDALNLDGGGSATMWLQGQGVLNYPTDGRERKVANHLAIFARGDGPASACPRVYREDADGLSLRTPPNLVAP</sequence>
<keyword evidence="3" id="KW-0326">Glycosidase</keyword>
<feature type="chain" id="PRO_5046842788" evidence="1">
    <location>
        <begin position="23"/>
        <end position="336"/>
    </location>
</feature>
<feature type="domain" description="Phosphodiester glycosidase" evidence="2">
    <location>
        <begin position="129"/>
        <end position="304"/>
    </location>
</feature>
<dbReference type="InterPro" id="IPR018711">
    <property type="entry name" value="NAGPA"/>
</dbReference>
<evidence type="ECO:0000313" key="3">
    <source>
        <dbReference type="EMBL" id="WXB18056.1"/>
    </source>
</evidence>
<dbReference type="EMBL" id="CP089984">
    <property type="protein sequence ID" value="WXB18056.1"/>
    <property type="molecule type" value="Genomic_DNA"/>
</dbReference>
<dbReference type="PANTHER" id="PTHR40446:SF2">
    <property type="entry name" value="N-ACETYLGLUCOSAMINE-1-PHOSPHODIESTER ALPHA-N-ACETYLGLUCOSAMINIDASE"/>
    <property type="match status" value="1"/>
</dbReference>
<evidence type="ECO:0000259" key="2">
    <source>
        <dbReference type="Pfam" id="PF09992"/>
    </source>
</evidence>
<feature type="signal peptide" evidence="1">
    <location>
        <begin position="1"/>
        <end position="22"/>
    </location>
</feature>
<reference evidence="3 4" key="1">
    <citation type="submission" date="2021-12" db="EMBL/GenBank/DDBJ databases">
        <title>Discovery of the Pendulisporaceae a myxobacterial family with distinct sporulation behavior and unique specialized metabolism.</title>
        <authorList>
            <person name="Garcia R."/>
            <person name="Popoff A."/>
            <person name="Bader C.D."/>
            <person name="Loehr J."/>
            <person name="Walesch S."/>
            <person name="Walt C."/>
            <person name="Boldt J."/>
            <person name="Bunk B."/>
            <person name="Haeckl F.J.F.P.J."/>
            <person name="Gunesch A.P."/>
            <person name="Birkelbach J."/>
            <person name="Nuebel U."/>
            <person name="Pietschmann T."/>
            <person name="Bach T."/>
            <person name="Mueller R."/>
        </authorList>
    </citation>
    <scope>NUCLEOTIDE SEQUENCE [LARGE SCALE GENOMIC DNA]</scope>
    <source>
        <strain evidence="3 4">MSr11954</strain>
    </source>
</reference>
<protein>
    <submittedName>
        <fullName evidence="3">Phosphodiester glycosidase family protein</fullName>
    </submittedName>
</protein>
<evidence type="ECO:0000313" key="4">
    <source>
        <dbReference type="Proteomes" id="UP001370348"/>
    </source>
</evidence>
<dbReference type="GO" id="GO:0016798">
    <property type="term" value="F:hydrolase activity, acting on glycosyl bonds"/>
    <property type="evidence" value="ECO:0007669"/>
    <property type="project" value="UniProtKB-KW"/>
</dbReference>
<keyword evidence="1" id="KW-0732">Signal</keyword>
<dbReference type="RefSeq" id="WP_394827696.1">
    <property type="nucleotide sequence ID" value="NZ_CP089984.1"/>
</dbReference>
<name>A0ABZ2M6P1_9BACT</name>
<proteinExistence type="predicted"/>